<gene>
    <name evidence="1" type="ORF">SEMRO_1250_G256040.1</name>
</gene>
<protein>
    <submittedName>
        <fullName evidence="1">Uncharacterized protein</fullName>
    </submittedName>
</protein>
<evidence type="ECO:0000313" key="2">
    <source>
        <dbReference type="Proteomes" id="UP001153069"/>
    </source>
</evidence>
<comment type="caution">
    <text evidence="1">The sequence shown here is derived from an EMBL/GenBank/DDBJ whole genome shotgun (WGS) entry which is preliminary data.</text>
</comment>
<evidence type="ECO:0000313" key="1">
    <source>
        <dbReference type="EMBL" id="CAB9521924.1"/>
    </source>
</evidence>
<proteinExistence type="predicted"/>
<name>A0A9N8EMU2_9STRA</name>
<dbReference type="OrthoDB" id="5956163at2759"/>
<dbReference type="Proteomes" id="UP001153069">
    <property type="component" value="Unassembled WGS sequence"/>
</dbReference>
<reference evidence="1" key="1">
    <citation type="submission" date="2020-06" db="EMBL/GenBank/DDBJ databases">
        <authorList>
            <consortium name="Plant Systems Biology data submission"/>
        </authorList>
    </citation>
    <scope>NUCLEOTIDE SEQUENCE</scope>
    <source>
        <strain evidence="1">D6</strain>
    </source>
</reference>
<keyword evidence="2" id="KW-1185">Reference proteome</keyword>
<dbReference type="EMBL" id="CAICTM010001248">
    <property type="protein sequence ID" value="CAB9521924.1"/>
    <property type="molecule type" value="Genomic_DNA"/>
</dbReference>
<dbReference type="AlphaFoldDB" id="A0A9N8EMU2"/>
<organism evidence="1 2">
    <name type="scientific">Seminavis robusta</name>
    <dbReference type="NCBI Taxonomy" id="568900"/>
    <lineage>
        <taxon>Eukaryota</taxon>
        <taxon>Sar</taxon>
        <taxon>Stramenopiles</taxon>
        <taxon>Ochrophyta</taxon>
        <taxon>Bacillariophyta</taxon>
        <taxon>Bacillariophyceae</taxon>
        <taxon>Bacillariophycidae</taxon>
        <taxon>Naviculales</taxon>
        <taxon>Naviculaceae</taxon>
        <taxon>Seminavis</taxon>
    </lineage>
</organism>
<accession>A0A9N8EMU2</accession>
<sequence>MSNHSTTSKQTAKRVRFQQAPQVLGNALPLPDNYFYSAQEFHMMQQEISFAVRRVKKDIPLPRDFSLRGLEDHLSEGGFDANEERIFEFVQEVLARFYDLQDWSEDGEDADETLRKFSASHSKGNRVECLRRGKQDAKIARQIYERDGVKLIRTKSKEQVAAEQQQAQKKKKKVSRNKSFDFVKTFVKGFKPKSKGAIARVA</sequence>